<keyword evidence="5" id="KW-0378">Hydrolase</keyword>
<feature type="region of interest" description="Disordered" evidence="2">
    <location>
        <begin position="38"/>
        <end position="77"/>
    </location>
</feature>
<keyword evidence="6" id="KW-1185">Reference proteome</keyword>
<keyword evidence="1 3" id="KW-0732">Signal</keyword>
<dbReference type="CDD" id="cd12797">
    <property type="entry name" value="M23_peptidase"/>
    <property type="match status" value="1"/>
</dbReference>
<proteinExistence type="predicted"/>
<evidence type="ECO:0000256" key="2">
    <source>
        <dbReference type="SAM" id="MobiDB-lite"/>
    </source>
</evidence>
<dbReference type="Gene3D" id="2.70.70.10">
    <property type="entry name" value="Glucose Permease (Domain IIA)"/>
    <property type="match status" value="1"/>
</dbReference>
<dbReference type="EMBL" id="FYEZ01000002">
    <property type="protein sequence ID" value="SNC72226.1"/>
    <property type="molecule type" value="Genomic_DNA"/>
</dbReference>
<feature type="compositionally biased region" description="Low complexity" evidence="2">
    <location>
        <begin position="38"/>
        <end position="49"/>
    </location>
</feature>
<feature type="domain" description="M23ase beta-sheet core" evidence="4">
    <location>
        <begin position="111"/>
        <end position="196"/>
    </location>
</feature>
<dbReference type="AlphaFoldDB" id="A0A212U269"/>
<gene>
    <name evidence="5" type="ORF">SAMN05445756_1770</name>
</gene>
<evidence type="ECO:0000313" key="6">
    <source>
        <dbReference type="Proteomes" id="UP000198122"/>
    </source>
</evidence>
<evidence type="ECO:0000256" key="1">
    <source>
        <dbReference type="ARBA" id="ARBA00022729"/>
    </source>
</evidence>
<feature type="chain" id="PRO_5038458043" evidence="3">
    <location>
        <begin position="38"/>
        <end position="231"/>
    </location>
</feature>
<reference evidence="5 6" key="1">
    <citation type="submission" date="2017-06" db="EMBL/GenBank/DDBJ databases">
        <authorList>
            <person name="Kim H.J."/>
            <person name="Triplett B.A."/>
        </authorList>
    </citation>
    <scope>NUCLEOTIDE SEQUENCE [LARGE SCALE GENOMIC DNA]</scope>
    <source>
        <strain evidence="5 6">DSM 22179</strain>
    </source>
</reference>
<evidence type="ECO:0000259" key="4">
    <source>
        <dbReference type="Pfam" id="PF01551"/>
    </source>
</evidence>
<dbReference type="RefSeq" id="WP_088818687.1">
    <property type="nucleotide sequence ID" value="NZ_FYEZ01000002.1"/>
</dbReference>
<name>A0A212U269_9MICO</name>
<dbReference type="PANTHER" id="PTHR21666">
    <property type="entry name" value="PEPTIDASE-RELATED"/>
    <property type="match status" value="1"/>
</dbReference>
<dbReference type="SUPFAM" id="SSF51261">
    <property type="entry name" value="Duplicated hybrid motif"/>
    <property type="match status" value="1"/>
</dbReference>
<feature type="region of interest" description="Disordered" evidence="2">
    <location>
        <begin position="211"/>
        <end position="231"/>
    </location>
</feature>
<evidence type="ECO:0000256" key="3">
    <source>
        <dbReference type="SAM" id="SignalP"/>
    </source>
</evidence>
<feature type="signal peptide" evidence="3">
    <location>
        <begin position="1"/>
        <end position="37"/>
    </location>
</feature>
<evidence type="ECO:0000313" key="5">
    <source>
        <dbReference type="EMBL" id="SNC72226.1"/>
    </source>
</evidence>
<accession>A0A212U269</accession>
<dbReference type="OrthoDB" id="5245088at2"/>
<dbReference type="InterPro" id="IPR016047">
    <property type="entry name" value="M23ase_b-sheet_dom"/>
</dbReference>
<dbReference type="InterPro" id="IPR011055">
    <property type="entry name" value="Dup_hybrid_motif"/>
</dbReference>
<dbReference type="PANTHER" id="PTHR21666:SF289">
    <property type="entry name" value="L-ALA--D-GLU ENDOPEPTIDASE"/>
    <property type="match status" value="1"/>
</dbReference>
<organism evidence="5 6">
    <name type="scientific">Kytococcus aerolatus</name>
    <dbReference type="NCBI Taxonomy" id="592308"/>
    <lineage>
        <taxon>Bacteria</taxon>
        <taxon>Bacillati</taxon>
        <taxon>Actinomycetota</taxon>
        <taxon>Actinomycetes</taxon>
        <taxon>Micrococcales</taxon>
        <taxon>Kytococcaceae</taxon>
        <taxon>Kytococcus</taxon>
    </lineage>
</organism>
<dbReference type="InterPro" id="IPR050570">
    <property type="entry name" value="Cell_wall_metabolism_enzyme"/>
</dbReference>
<dbReference type="GO" id="GO:0004222">
    <property type="term" value="F:metalloendopeptidase activity"/>
    <property type="evidence" value="ECO:0007669"/>
    <property type="project" value="TreeGrafter"/>
</dbReference>
<dbReference type="Pfam" id="PF01551">
    <property type="entry name" value="Peptidase_M23"/>
    <property type="match status" value="1"/>
</dbReference>
<dbReference type="Proteomes" id="UP000198122">
    <property type="component" value="Unassembled WGS sequence"/>
</dbReference>
<protein>
    <submittedName>
        <fullName evidence="5">Murein DD-endopeptidase MepM and murein hydrolase activator NlpD, contain LysM domain</fullName>
    </submittedName>
</protein>
<sequence>MSRFTVLTPRRTTRPRAVVPALAAALLATSVAAPQQAAALPTSDTTSPSSAPPLPAVGASFAPEAALPSPDTPPELLTGASGYHPLRFTWPLVPTRIQREFDPPATPYGRGHRGVDLAGVTPQQVLAAGPGVVTWSGTINSVGSLTITHANGLRTTYLPLATRTPLGTPVVAGQPIGTIAPGHCLGICLHWGAYTKEGLKPRKRYVDPTLLPGFSPELKPDAGPLRGPRTR</sequence>